<feature type="domain" description="M23ase beta-sheet core" evidence="1">
    <location>
        <begin position="92"/>
        <end position="191"/>
    </location>
</feature>
<reference evidence="2 3" key="1">
    <citation type="submission" date="2021-02" db="EMBL/GenBank/DDBJ databases">
        <authorList>
            <person name="Jung H.S."/>
            <person name="Chun B.H."/>
            <person name="Jeon C.O."/>
        </authorList>
    </citation>
    <scope>NUCLEOTIDE SEQUENCE [LARGE SCALE GENOMIC DNA]</scope>
    <source>
        <strain evidence="2 3">LMG 25203</strain>
    </source>
</reference>
<dbReference type="Pfam" id="PF01551">
    <property type="entry name" value="Peptidase_M23"/>
    <property type="match status" value="1"/>
</dbReference>
<dbReference type="Proteomes" id="UP000759529">
    <property type="component" value="Unassembled WGS sequence"/>
</dbReference>
<evidence type="ECO:0000259" key="1">
    <source>
        <dbReference type="Pfam" id="PF01551"/>
    </source>
</evidence>
<dbReference type="RefSeq" id="WP_187658029.1">
    <property type="nucleotide sequence ID" value="NZ_JACSOD020000461.1"/>
</dbReference>
<name>A0ABS2CXR0_9FLAO</name>
<protein>
    <submittedName>
        <fullName evidence="2">Peptidoglycan DD-metalloendopeptidase family protein</fullName>
    </submittedName>
</protein>
<dbReference type="EMBL" id="JACSOD020000461">
    <property type="protein sequence ID" value="MBM6498955.1"/>
    <property type="molecule type" value="Genomic_DNA"/>
</dbReference>
<proteinExistence type="predicted"/>
<keyword evidence="3" id="KW-1185">Reference proteome</keyword>
<comment type="caution">
    <text evidence="2">The sequence shown here is derived from an EMBL/GenBank/DDBJ whole genome shotgun (WGS) entry which is preliminary data.</text>
</comment>
<dbReference type="InterPro" id="IPR011055">
    <property type="entry name" value="Dup_hybrid_motif"/>
</dbReference>
<accession>A0ABS2CXR0</accession>
<evidence type="ECO:0000313" key="3">
    <source>
        <dbReference type="Proteomes" id="UP000759529"/>
    </source>
</evidence>
<dbReference type="PANTHER" id="PTHR21666:SF270">
    <property type="entry name" value="MUREIN HYDROLASE ACTIVATOR ENVC"/>
    <property type="match status" value="1"/>
</dbReference>
<evidence type="ECO:0000313" key="2">
    <source>
        <dbReference type="EMBL" id="MBM6498955.1"/>
    </source>
</evidence>
<dbReference type="SUPFAM" id="SSF51261">
    <property type="entry name" value="Duplicated hybrid motif"/>
    <property type="match status" value="1"/>
</dbReference>
<gene>
    <name evidence="2" type="ORF">H9X54_006520</name>
</gene>
<dbReference type="CDD" id="cd12797">
    <property type="entry name" value="M23_peptidase"/>
    <property type="match status" value="1"/>
</dbReference>
<dbReference type="InterPro" id="IPR050570">
    <property type="entry name" value="Cell_wall_metabolism_enzyme"/>
</dbReference>
<dbReference type="InterPro" id="IPR016047">
    <property type="entry name" value="M23ase_b-sheet_dom"/>
</dbReference>
<dbReference type="Gene3D" id="2.70.70.10">
    <property type="entry name" value="Glucose Permease (Domain IIA)"/>
    <property type="match status" value="1"/>
</dbReference>
<organism evidence="2 3">
    <name type="scientific">Flavobacterium macrobrachii</name>
    <dbReference type="NCBI Taxonomy" id="591204"/>
    <lineage>
        <taxon>Bacteria</taxon>
        <taxon>Pseudomonadati</taxon>
        <taxon>Bacteroidota</taxon>
        <taxon>Flavobacteriia</taxon>
        <taxon>Flavobacteriales</taxon>
        <taxon>Flavobacteriaceae</taxon>
        <taxon>Flavobacterium</taxon>
    </lineage>
</organism>
<dbReference type="PANTHER" id="PTHR21666">
    <property type="entry name" value="PEPTIDASE-RELATED"/>
    <property type="match status" value="1"/>
</dbReference>
<sequence length="225" mass="25590">MQIFKEIVASISGAKVIEPSIDYSEYMPLDLSVFNEDLKNYKLENASDYELFIQSQLDKNQAKIAYGGYLEKRNLYKRSTVFNSENADERDIHIGLDLWINKQATIHAVLDGVIHSFQNNTAVGDYGPTIILEHEYNNVLFYSLYGHLSEESLREKVVGQKVMKGEQIATLGLPPINGDYAPHLHFQIIMNMEGKTGDYPGVSSENNLNFYKNNCPNPNELLNIY</sequence>